<comment type="caution">
    <text evidence="10">The sequence shown here is derived from an EMBL/GenBank/DDBJ whole genome shotgun (WGS) entry which is preliminary data.</text>
</comment>
<dbReference type="SUPFAM" id="SSF47954">
    <property type="entry name" value="Cyclin-like"/>
    <property type="match status" value="2"/>
</dbReference>
<evidence type="ECO:0000256" key="1">
    <source>
        <dbReference type="ARBA" id="ARBA00009065"/>
    </source>
</evidence>
<reference evidence="10 11" key="1">
    <citation type="submission" date="2018-10" db="EMBL/GenBank/DDBJ databases">
        <title>A high-quality apple genome assembly.</title>
        <authorList>
            <person name="Hu J."/>
        </authorList>
    </citation>
    <scope>NUCLEOTIDE SEQUENCE [LARGE SCALE GENOMIC DNA]</scope>
    <source>
        <strain evidence="11">cv. HFTH1</strain>
        <tissue evidence="10">Young leaf</tissue>
    </source>
</reference>
<keyword evidence="11" id="KW-1185">Reference proteome</keyword>
<evidence type="ECO:0000313" key="10">
    <source>
        <dbReference type="EMBL" id="RXH99289.1"/>
    </source>
</evidence>
<evidence type="ECO:0000256" key="7">
    <source>
        <dbReference type="RuleBase" id="RU000383"/>
    </source>
</evidence>
<dbReference type="InterPro" id="IPR039361">
    <property type="entry name" value="Cyclin"/>
</dbReference>
<dbReference type="InterPro" id="IPR013763">
    <property type="entry name" value="Cyclin-like_dom"/>
</dbReference>
<evidence type="ECO:0000259" key="8">
    <source>
        <dbReference type="SMART" id="SM00385"/>
    </source>
</evidence>
<evidence type="ECO:0000256" key="6">
    <source>
        <dbReference type="ARBA" id="ARBA00032263"/>
    </source>
</evidence>
<name>A0A498JTR9_MALDO</name>
<comment type="similarity">
    <text evidence="1">Belongs to the cyclin family. Cyclin D subfamily.</text>
</comment>
<dbReference type="EMBL" id="RDQH01000331">
    <property type="protein sequence ID" value="RXH99289.1"/>
    <property type="molecule type" value="Genomic_DNA"/>
</dbReference>
<keyword evidence="4 7" id="KW-0195">Cyclin</keyword>
<evidence type="ECO:0000313" key="11">
    <source>
        <dbReference type="Proteomes" id="UP000290289"/>
    </source>
</evidence>
<evidence type="ECO:0000256" key="5">
    <source>
        <dbReference type="ARBA" id="ARBA00023306"/>
    </source>
</evidence>
<comment type="subunit">
    <text evidence="2">Interacts with the CDC2 protein kinase to form a serine/threonine kinase holoenzyme complex also known as maturation promoting factor (MPF). The cyclin subunit imparts substrate specificity to the complex.</text>
</comment>
<keyword evidence="5" id="KW-0131">Cell cycle</keyword>
<dbReference type="InterPro" id="IPR006671">
    <property type="entry name" value="Cyclin_N"/>
</dbReference>
<dbReference type="GO" id="GO:0051301">
    <property type="term" value="P:cell division"/>
    <property type="evidence" value="ECO:0007669"/>
    <property type="project" value="UniProtKB-KW"/>
</dbReference>
<dbReference type="PANTHER" id="PTHR10177">
    <property type="entry name" value="CYCLINS"/>
    <property type="match status" value="1"/>
</dbReference>
<gene>
    <name evidence="10" type="ORF">DVH24_011614</name>
</gene>
<dbReference type="STRING" id="3750.A0A498JTR9"/>
<dbReference type="SMART" id="SM00385">
    <property type="entry name" value="CYCLIN"/>
    <property type="match status" value="1"/>
</dbReference>
<dbReference type="FunFam" id="1.10.472.10:FF:000040">
    <property type="entry name" value="D6-type cyclin"/>
    <property type="match status" value="1"/>
</dbReference>
<protein>
    <recommendedName>
        <fullName evidence="6">B-like cyclin</fullName>
    </recommendedName>
</protein>
<dbReference type="FunFam" id="1.10.472.10:FF:000060">
    <property type="entry name" value="D6-type cyclin"/>
    <property type="match status" value="1"/>
</dbReference>
<proteinExistence type="inferred from homology"/>
<dbReference type="InterPro" id="IPR004367">
    <property type="entry name" value="Cyclin_C-dom"/>
</dbReference>
<dbReference type="Proteomes" id="UP000290289">
    <property type="component" value="Chromosome 5"/>
</dbReference>
<dbReference type="CDD" id="cd20544">
    <property type="entry name" value="CYCLIN_AtCycD-like_rpt2"/>
    <property type="match status" value="1"/>
</dbReference>
<evidence type="ECO:0000256" key="4">
    <source>
        <dbReference type="ARBA" id="ARBA00023127"/>
    </source>
</evidence>
<dbReference type="Pfam" id="PF00134">
    <property type="entry name" value="Cyclin_N"/>
    <property type="match status" value="1"/>
</dbReference>
<evidence type="ECO:0000256" key="2">
    <source>
        <dbReference type="ARBA" id="ARBA00011177"/>
    </source>
</evidence>
<accession>A0A498JTR9</accession>
<keyword evidence="3" id="KW-0132">Cell division</keyword>
<dbReference type="SMART" id="SM01332">
    <property type="entry name" value="Cyclin_C"/>
    <property type="match status" value="1"/>
</dbReference>
<evidence type="ECO:0000259" key="9">
    <source>
        <dbReference type="SMART" id="SM01332"/>
    </source>
</evidence>
<dbReference type="Gene3D" id="1.10.472.10">
    <property type="entry name" value="Cyclin-like"/>
    <property type="match status" value="2"/>
</dbReference>
<organism evidence="10 11">
    <name type="scientific">Malus domestica</name>
    <name type="common">Apple</name>
    <name type="synonym">Pyrus malus</name>
    <dbReference type="NCBI Taxonomy" id="3750"/>
    <lineage>
        <taxon>Eukaryota</taxon>
        <taxon>Viridiplantae</taxon>
        <taxon>Streptophyta</taxon>
        <taxon>Embryophyta</taxon>
        <taxon>Tracheophyta</taxon>
        <taxon>Spermatophyta</taxon>
        <taxon>Magnoliopsida</taxon>
        <taxon>eudicotyledons</taxon>
        <taxon>Gunneridae</taxon>
        <taxon>Pentapetalae</taxon>
        <taxon>rosids</taxon>
        <taxon>fabids</taxon>
        <taxon>Rosales</taxon>
        <taxon>Rosaceae</taxon>
        <taxon>Amygdaloideae</taxon>
        <taxon>Maleae</taxon>
        <taxon>Malus</taxon>
    </lineage>
</organism>
<dbReference type="AlphaFoldDB" id="A0A498JTR9"/>
<dbReference type="InterPro" id="IPR036915">
    <property type="entry name" value="Cyclin-like_sf"/>
</dbReference>
<feature type="domain" description="Cyclin C-terminal" evidence="9">
    <location>
        <begin position="195"/>
        <end position="327"/>
    </location>
</feature>
<dbReference type="Pfam" id="PF02984">
    <property type="entry name" value="Cyclin_C"/>
    <property type="match status" value="1"/>
</dbReference>
<feature type="domain" description="Cyclin-like" evidence="8">
    <location>
        <begin position="100"/>
        <end position="186"/>
    </location>
</feature>
<evidence type="ECO:0000256" key="3">
    <source>
        <dbReference type="ARBA" id="ARBA00022618"/>
    </source>
</evidence>
<sequence length="369" mass="42219">MRSFSFPSSLLLSSNFCSNVLSLTSSFTPHNLQTQTTSSLVQNQINQKTEMDYEFDLQEHNSDAIPDLLTSETDHMPSQNFLSSSKHTGFYYTFRLEAISLFLQVQYSCNLDPFIPYLAINYLDRFISKRDIPQGKPWVSRLVKVSCLSLAAKMKNIPFSSSDFQRGESFVFDVQTVHKMELLILNTLDWRMRSITPFSFLHFFLSSLDLNDRPFTQALKNRASDIIFNAHTEIKFVEFKPSIIAASAVLSACHELLPLKFPFFKVSLSSFQNVNKESLLKCFNVMQEMVENERLDTMSCTRTPASVLDRRLTRSEGEKTISTAATSTSTTKYTSVSVAADKRHSKRRRLNGTFCSENMFKLSHHVRKC</sequence>